<proteinExistence type="inferred from homology"/>
<evidence type="ECO:0000256" key="1">
    <source>
        <dbReference type="ARBA" id="ARBA00001970"/>
    </source>
</evidence>
<evidence type="ECO:0000256" key="11">
    <source>
        <dbReference type="ARBA" id="ARBA00023136"/>
    </source>
</evidence>
<evidence type="ECO:0000256" key="5">
    <source>
        <dbReference type="ARBA" id="ARBA00022617"/>
    </source>
</evidence>
<keyword evidence="5" id="KW-0349">Heme</keyword>
<dbReference type="PANTHER" id="PTHR30529">
    <property type="entry name" value="CYTOCHROME B561"/>
    <property type="match status" value="1"/>
</dbReference>
<evidence type="ECO:0000256" key="7">
    <source>
        <dbReference type="ARBA" id="ARBA00022723"/>
    </source>
</evidence>
<evidence type="ECO:0000256" key="3">
    <source>
        <dbReference type="ARBA" id="ARBA00022448"/>
    </source>
</evidence>
<keyword evidence="8" id="KW-0249">Electron transport</keyword>
<comment type="subcellular location">
    <subcellularLocation>
        <location evidence="2">Cell membrane</location>
        <topology evidence="2">Multi-pass membrane protein</topology>
    </subcellularLocation>
</comment>
<dbReference type="EMBL" id="JBDPZD010000001">
    <property type="protein sequence ID" value="MEO3689910.1"/>
    <property type="molecule type" value="Genomic_DNA"/>
</dbReference>
<keyword evidence="4" id="KW-1003">Cell membrane</keyword>
<comment type="caution">
    <text evidence="15">The sequence shown here is derived from an EMBL/GenBank/DDBJ whole genome shotgun (WGS) entry which is preliminary data.</text>
</comment>
<dbReference type="Gene3D" id="1.20.950.20">
    <property type="entry name" value="Transmembrane di-heme cytochromes, Chain C"/>
    <property type="match status" value="2"/>
</dbReference>
<feature type="transmembrane region" description="Helical" evidence="13">
    <location>
        <begin position="12"/>
        <end position="33"/>
    </location>
</feature>
<evidence type="ECO:0000256" key="9">
    <source>
        <dbReference type="ARBA" id="ARBA00022989"/>
    </source>
</evidence>
<keyword evidence="11 13" id="KW-0472">Membrane</keyword>
<evidence type="ECO:0000256" key="12">
    <source>
        <dbReference type="ARBA" id="ARBA00037975"/>
    </source>
</evidence>
<comment type="cofactor">
    <cofactor evidence="1">
        <name>heme b</name>
        <dbReference type="ChEBI" id="CHEBI:60344"/>
    </cofactor>
</comment>
<keyword evidence="6 13" id="KW-0812">Transmembrane</keyword>
<dbReference type="PANTHER" id="PTHR30529:SF1">
    <property type="entry name" value="CYTOCHROME B561 HOMOLOG 2"/>
    <property type="match status" value="1"/>
</dbReference>
<feature type="transmembrane region" description="Helical" evidence="13">
    <location>
        <begin position="143"/>
        <end position="165"/>
    </location>
</feature>
<keyword evidence="16" id="KW-1185">Reference proteome</keyword>
<evidence type="ECO:0000313" key="16">
    <source>
        <dbReference type="Proteomes" id="UP001495147"/>
    </source>
</evidence>
<evidence type="ECO:0000256" key="4">
    <source>
        <dbReference type="ARBA" id="ARBA00022475"/>
    </source>
</evidence>
<keyword evidence="10" id="KW-0408">Iron</keyword>
<dbReference type="Proteomes" id="UP001495147">
    <property type="component" value="Unassembled WGS sequence"/>
</dbReference>
<evidence type="ECO:0000256" key="8">
    <source>
        <dbReference type="ARBA" id="ARBA00022982"/>
    </source>
</evidence>
<feature type="transmembrane region" description="Helical" evidence="13">
    <location>
        <begin position="87"/>
        <end position="107"/>
    </location>
</feature>
<evidence type="ECO:0000256" key="6">
    <source>
        <dbReference type="ARBA" id="ARBA00022692"/>
    </source>
</evidence>
<evidence type="ECO:0000259" key="14">
    <source>
        <dbReference type="Pfam" id="PF01292"/>
    </source>
</evidence>
<keyword evidence="7" id="KW-0479">Metal-binding</keyword>
<keyword evidence="9 13" id="KW-1133">Transmembrane helix</keyword>
<evidence type="ECO:0000313" key="15">
    <source>
        <dbReference type="EMBL" id="MEO3689910.1"/>
    </source>
</evidence>
<keyword evidence="3" id="KW-0813">Transport</keyword>
<dbReference type="InterPro" id="IPR052168">
    <property type="entry name" value="Cytochrome_b561_oxidase"/>
</dbReference>
<accession>A0ABV0FW43</accession>
<dbReference type="Pfam" id="PF01292">
    <property type="entry name" value="Ni_hydr_CYTB"/>
    <property type="match status" value="1"/>
</dbReference>
<comment type="similarity">
    <text evidence="12">Belongs to the cytochrome b561 family.</text>
</comment>
<gene>
    <name evidence="15" type="ORF">ABDJ85_00415</name>
</gene>
<name>A0ABV0FW43_9BURK</name>
<reference evidence="15 16" key="1">
    <citation type="submission" date="2024-05" db="EMBL/GenBank/DDBJ databases">
        <title>Roseateles sp. DJS-2-20 16S ribosomal RNA gene Genome sequencing and assembly.</title>
        <authorList>
            <person name="Woo H."/>
        </authorList>
    </citation>
    <scope>NUCLEOTIDE SEQUENCE [LARGE SCALE GENOMIC DNA]</scope>
    <source>
        <strain evidence="15 16">DJS-2-20</strain>
    </source>
</reference>
<organism evidence="15 16">
    <name type="scientific">Roseateles paludis</name>
    <dbReference type="NCBI Taxonomy" id="3145238"/>
    <lineage>
        <taxon>Bacteria</taxon>
        <taxon>Pseudomonadati</taxon>
        <taxon>Pseudomonadota</taxon>
        <taxon>Betaproteobacteria</taxon>
        <taxon>Burkholderiales</taxon>
        <taxon>Sphaerotilaceae</taxon>
        <taxon>Roseateles</taxon>
    </lineage>
</organism>
<feature type="transmembrane region" description="Helical" evidence="13">
    <location>
        <begin position="48"/>
        <end position="66"/>
    </location>
</feature>
<feature type="domain" description="Cytochrome b561 bacterial/Ni-hydrogenase" evidence="14">
    <location>
        <begin position="7"/>
        <end position="177"/>
    </location>
</feature>
<sequence>MRTTSDRYTLPAIALHWLLALALIGTFGVGLYAADLQFSMTKLKLLNWHKWAGITILFLSVLRLVWRLTHRPPADVPMPAWQAKVSHLLHWLMYGLFFAIPLTGWAMSSAKGFPIVWFGVLPLPDWVPKDKALGHQLEELHEMVAWLLAALVVAHVAAALKHHLIDKDGLLDRMRPGR</sequence>
<dbReference type="SUPFAM" id="SSF81342">
    <property type="entry name" value="Transmembrane di-heme cytochromes"/>
    <property type="match status" value="1"/>
</dbReference>
<evidence type="ECO:0000256" key="10">
    <source>
        <dbReference type="ARBA" id="ARBA00023004"/>
    </source>
</evidence>
<protein>
    <submittedName>
        <fullName evidence="15">Cytochrome b</fullName>
    </submittedName>
</protein>
<evidence type="ECO:0000256" key="13">
    <source>
        <dbReference type="SAM" id="Phobius"/>
    </source>
</evidence>
<dbReference type="InterPro" id="IPR016174">
    <property type="entry name" value="Di-haem_cyt_TM"/>
</dbReference>
<dbReference type="RefSeq" id="WP_347702749.1">
    <property type="nucleotide sequence ID" value="NZ_JBDPZD010000001.1"/>
</dbReference>
<dbReference type="InterPro" id="IPR011577">
    <property type="entry name" value="Cyt_b561_bac/Ni-Hgenase"/>
</dbReference>
<evidence type="ECO:0000256" key="2">
    <source>
        <dbReference type="ARBA" id="ARBA00004651"/>
    </source>
</evidence>